<protein>
    <recommendedName>
        <fullName evidence="2">Alpha/beta hydrolase fold-3 domain-containing protein</fullName>
    </recommendedName>
</protein>
<organism evidence="3 4">
    <name type="scientific">Coleophoma crateriformis</name>
    <dbReference type="NCBI Taxonomy" id="565419"/>
    <lineage>
        <taxon>Eukaryota</taxon>
        <taxon>Fungi</taxon>
        <taxon>Dikarya</taxon>
        <taxon>Ascomycota</taxon>
        <taxon>Pezizomycotina</taxon>
        <taxon>Leotiomycetes</taxon>
        <taxon>Helotiales</taxon>
        <taxon>Dermateaceae</taxon>
        <taxon>Coleophoma</taxon>
    </lineage>
</organism>
<dbReference type="GO" id="GO:0016787">
    <property type="term" value="F:hydrolase activity"/>
    <property type="evidence" value="ECO:0007669"/>
    <property type="project" value="UniProtKB-KW"/>
</dbReference>
<comment type="caution">
    <text evidence="3">The sequence shown here is derived from an EMBL/GenBank/DDBJ whole genome shotgun (WGS) entry which is preliminary data.</text>
</comment>
<dbReference type="AlphaFoldDB" id="A0A3D8Q9V0"/>
<keyword evidence="1" id="KW-0378">Hydrolase</keyword>
<dbReference type="Gene3D" id="3.40.50.1820">
    <property type="entry name" value="alpha/beta hydrolase"/>
    <property type="match status" value="1"/>
</dbReference>
<dbReference type="InterPro" id="IPR050300">
    <property type="entry name" value="GDXG_lipolytic_enzyme"/>
</dbReference>
<evidence type="ECO:0000259" key="2">
    <source>
        <dbReference type="Pfam" id="PF07859"/>
    </source>
</evidence>
<keyword evidence="4" id="KW-1185">Reference proteome</keyword>
<evidence type="ECO:0000313" key="4">
    <source>
        <dbReference type="Proteomes" id="UP000256328"/>
    </source>
</evidence>
<reference evidence="3 4" key="1">
    <citation type="journal article" date="2018" name="IMA Fungus">
        <title>IMA Genome-F 9: Draft genome sequence of Annulohypoxylon stygium, Aspergillus mulundensis, Berkeleyomyces basicola (syn. Thielaviopsis basicola), Ceratocystis smalleyi, two Cercospora beticola strains, Coleophoma cylindrospora, Fusarium fracticaudum, Phialophora cf. hyalina, and Morchella septimelata.</title>
        <authorList>
            <person name="Wingfield B.D."/>
            <person name="Bills G.F."/>
            <person name="Dong Y."/>
            <person name="Huang W."/>
            <person name="Nel W.J."/>
            <person name="Swalarsk-Parry B.S."/>
            <person name="Vaghefi N."/>
            <person name="Wilken P.M."/>
            <person name="An Z."/>
            <person name="de Beer Z.W."/>
            <person name="De Vos L."/>
            <person name="Chen L."/>
            <person name="Duong T.A."/>
            <person name="Gao Y."/>
            <person name="Hammerbacher A."/>
            <person name="Kikkert J.R."/>
            <person name="Li Y."/>
            <person name="Li H."/>
            <person name="Li K."/>
            <person name="Li Q."/>
            <person name="Liu X."/>
            <person name="Ma X."/>
            <person name="Naidoo K."/>
            <person name="Pethybridge S.J."/>
            <person name="Sun J."/>
            <person name="Steenkamp E.T."/>
            <person name="van der Nest M.A."/>
            <person name="van Wyk S."/>
            <person name="Wingfield M.J."/>
            <person name="Xiong C."/>
            <person name="Yue Q."/>
            <person name="Zhang X."/>
        </authorList>
    </citation>
    <scope>NUCLEOTIDE SEQUENCE [LARGE SCALE GENOMIC DNA]</scope>
    <source>
        <strain evidence="3 4">BP5796</strain>
    </source>
</reference>
<proteinExistence type="predicted"/>
<accession>A0A3D8Q9V0</accession>
<dbReference type="PANTHER" id="PTHR48081">
    <property type="entry name" value="AB HYDROLASE SUPERFAMILY PROTEIN C4A8.06C"/>
    <property type="match status" value="1"/>
</dbReference>
<dbReference type="InterPro" id="IPR013094">
    <property type="entry name" value="AB_hydrolase_3"/>
</dbReference>
<sequence>MATAELFPGFQVKAVPYKEVNGHEILAGIMVPENLAPGKHPIIARFHGGFLATGGHAIWFQSWLKDYAKLHSAIIVAADYRLIPEHNGLEMMQDLSDFWDWVFNKLQSFLGNGIEADLDKILIEGDSAGGYLAVQSALNLGTKAKAMMAVYPPIDLKIPFFTTAYERNMVGFPMYPADTIEKHMASVKPTDVASTAEPPLRLELGFSAIQQGKFVELLGSDPILFPMGRLDTVEHVPSMMILHGENDSGVPYKSSEAFVEKLKETHPQVKVHYNVVPDCEHGLDAVATLDTPWLKEGLDFITPLWLGSGTM</sequence>
<dbReference type="EMBL" id="PDLN01000021">
    <property type="protein sequence ID" value="RDW58437.1"/>
    <property type="molecule type" value="Genomic_DNA"/>
</dbReference>
<dbReference type="SUPFAM" id="SSF53474">
    <property type="entry name" value="alpha/beta-Hydrolases"/>
    <property type="match status" value="1"/>
</dbReference>
<dbReference type="Proteomes" id="UP000256328">
    <property type="component" value="Unassembled WGS sequence"/>
</dbReference>
<evidence type="ECO:0000256" key="1">
    <source>
        <dbReference type="ARBA" id="ARBA00022801"/>
    </source>
</evidence>
<dbReference type="PANTHER" id="PTHR48081:SF3">
    <property type="entry name" value="ALPHA_BETA HYDROLASE FOLD-3 DOMAIN-CONTAINING PROTEIN"/>
    <property type="match status" value="1"/>
</dbReference>
<name>A0A3D8Q9V0_9HELO</name>
<dbReference type="Pfam" id="PF07859">
    <property type="entry name" value="Abhydrolase_3"/>
    <property type="match status" value="1"/>
</dbReference>
<dbReference type="InterPro" id="IPR029058">
    <property type="entry name" value="AB_hydrolase_fold"/>
</dbReference>
<gene>
    <name evidence="3" type="ORF">BP5796_12367</name>
</gene>
<feature type="domain" description="Alpha/beta hydrolase fold-3" evidence="2">
    <location>
        <begin position="46"/>
        <end position="282"/>
    </location>
</feature>
<evidence type="ECO:0000313" key="3">
    <source>
        <dbReference type="EMBL" id="RDW58437.1"/>
    </source>
</evidence>
<dbReference type="OrthoDB" id="19653at2759"/>